<proteinExistence type="predicted"/>
<evidence type="ECO:0000313" key="7">
    <source>
        <dbReference type="EMBL" id="GLH65716.1"/>
    </source>
</evidence>
<feature type="transmembrane region" description="Helical" evidence="6">
    <location>
        <begin position="464"/>
        <end position="482"/>
    </location>
</feature>
<dbReference type="Pfam" id="PF03169">
    <property type="entry name" value="OPT"/>
    <property type="match status" value="2"/>
</dbReference>
<accession>A0ABQ5PT54</accession>
<keyword evidence="5 6" id="KW-0472">Membrane</keyword>
<dbReference type="InterPro" id="IPR004814">
    <property type="entry name" value="Oligopep_transpt"/>
</dbReference>
<feature type="transmembrane region" description="Helical" evidence="6">
    <location>
        <begin position="422"/>
        <end position="443"/>
    </location>
</feature>
<evidence type="ECO:0000256" key="2">
    <source>
        <dbReference type="ARBA" id="ARBA00022448"/>
    </source>
</evidence>
<dbReference type="PANTHER" id="PTHR31645">
    <property type="entry name" value="OLIGOPEPTIDE TRANSPORTER YGL114W-RELATED"/>
    <property type="match status" value="1"/>
</dbReference>
<evidence type="ECO:0000256" key="4">
    <source>
        <dbReference type="ARBA" id="ARBA00022989"/>
    </source>
</evidence>
<protein>
    <submittedName>
        <fullName evidence="7">Oligopeptide transporter, OPT family</fullName>
    </submittedName>
</protein>
<dbReference type="RefSeq" id="WP_285605806.1">
    <property type="nucleotide sequence ID" value="NZ_BSDC01000001.1"/>
</dbReference>
<feature type="transmembrane region" description="Helical" evidence="6">
    <location>
        <begin position="206"/>
        <end position="229"/>
    </location>
</feature>
<dbReference type="Proteomes" id="UP001165044">
    <property type="component" value="Unassembled WGS sequence"/>
</dbReference>
<evidence type="ECO:0000256" key="1">
    <source>
        <dbReference type="ARBA" id="ARBA00004141"/>
    </source>
</evidence>
<dbReference type="EMBL" id="BSDC01000001">
    <property type="protein sequence ID" value="GLH65716.1"/>
    <property type="molecule type" value="Genomic_DNA"/>
</dbReference>
<sequence length="704" mass="73589">MQPFVPSDQNLREFSLRAVLIGLVMAVVLGSANAYLGLKAGMTIAATYPAAVIGMALIKLMKGTILEENMARTVGSIGESVAAGAIFTIPAFAISGIWPKFFTAGNYVTSALIMFAGGVLGIMFVALLRRVMVEDAELPYPESVAAAEIHKAGARGGSGTKFLFGAMGIGAGIQALVQISVFASTWEKFVAFKTTTINLVGTWKAKVAGGMLLSSPGISPAYMGVGYIIGPKLGALNFSGGIIAWGLLVPIITYFLAPGVLPEGASQGDWIALSYSVWKFIVRPIAIGGMLVGAGFTLFKMRKSLATGLTRSVSDMKKAASGEHVVDRVNKDLPFTNVLFGLGFAALVTFFITWRIFQVSPLVSFVAALVVVILGFFFAAISGYLVGIMGSSNNPISGLTLTALVITALVMVLLGVKGKEGVAAVLGVAAVVCVSAAVAGEMLQDLKAGHILGGTPWRMEMGDLIGVALASVVLFIPLMVLHEGDISAQGTKRIAELTAQQVQVVTAPDGQTYTLDQVKQLPADQKKAVLSLDAGFGSKQLAAPQAGLMALLSKGIVEGKMAWPLIIVGMMMGLAFILMQVKSPMLVSVGMYLPLETTFAIFLGGLIKGAVEMFGAKRGLNEAQKVRVENNGVLLAAGLIAGEALVGLLFASFAFFEVKYKIFADPGMFWISLLILAGIAVYLVKVPLANAGEADEPAPPSANF</sequence>
<dbReference type="NCBIfam" id="TIGR00733">
    <property type="entry name" value="OPT family oligopeptide transporter"/>
    <property type="match status" value="1"/>
</dbReference>
<feature type="transmembrane region" description="Helical" evidence="6">
    <location>
        <begin position="338"/>
        <end position="357"/>
    </location>
</feature>
<dbReference type="InterPro" id="IPR045035">
    <property type="entry name" value="YSL-like"/>
</dbReference>
<keyword evidence="4 6" id="KW-1133">Transmembrane helix</keyword>
<name>A0ABQ5PT54_9BACT</name>
<organism evidence="7 8">
    <name type="scientific">Geothrix edaphica</name>
    <dbReference type="NCBI Taxonomy" id="2927976"/>
    <lineage>
        <taxon>Bacteria</taxon>
        <taxon>Pseudomonadati</taxon>
        <taxon>Acidobacteriota</taxon>
        <taxon>Holophagae</taxon>
        <taxon>Holophagales</taxon>
        <taxon>Holophagaceae</taxon>
        <taxon>Geothrix</taxon>
    </lineage>
</organism>
<feature type="transmembrane region" description="Helical" evidence="6">
    <location>
        <begin position="561"/>
        <end position="579"/>
    </location>
</feature>
<feature type="transmembrane region" description="Helical" evidence="6">
    <location>
        <begin position="42"/>
        <end position="60"/>
    </location>
</feature>
<dbReference type="InterPro" id="IPR004813">
    <property type="entry name" value="OPT"/>
</dbReference>
<reference evidence="7" key="1">
    <citation type="journal article" date="2023" name="Antonie Van Leeuwenhoek">
        <title>Mesoterricola silvestris gen. nov., sp. nov., Mesoterricola sediminis sp. nov., Geothrix oryzae sp. nov., Geothrix edaphica sp. nov., Geothrix rubra sp. nov., and Geothrix limicola sp. nov., six novel members of Acidobacteriota isolated from soils.</title>
        <authorList>
            <person name="Itoh H."/>
            <person name="Sugisawa Y."/>
            <person name="Mise K."/>
            <person name="Xu Z."/>
            <person name="Kuniyasu M."/>
            <person name="Ushijima N."/>
            <person name="Kawano K."/>
            <person name="Kobayashi E."/>
            <person name="Shiratori Y."/>
            <person name="Masuda Y."/>
            <person name="Senoo K."/>
        </authorList>
    </citation>
    <scope>NUCLEOTIDE SEQUENCE</scope>
    <source>
        <strain evidence="7">Red802</strain>
    </source>
</reference>
<feature type="transmembrane region" description="Helical" evidence="6">
    <location>
        <begin position="162"/>
        <end position="186"/>
    </location>
</feature>
<feature type="transmembrane region" description="Helical" evidence="6">
    <location>
        <begin position="398"/>
        <end position="416"/>
    </location>
</feature>
<feature type="transmembrane region" description="Helical" evidence="6">
    <location>
        <begin position="107"/>
        <end position="128"/>
    </location>
</feature>
<feature type="transmembrane region" description="Helical" evidence="6">
    <location>
        <begin position="277"/>
        <end position="299"/>
    </location>
</feature>
<evidence type="ECO:0000256" key="6">
    <source>
        <dbReference type="SAM" id="Phobius"/>
    </source>
</evidence>
<keyword evidence="8" id="KW-1185">Reference proteome</keyword>
<keyword evidence="3 6" id="KW-0812">Transmembrane</keyword>
<evidence type="ECO:0000256" key="5">
    <source>
        <dbReference type="ARBA" id="ARBA00023136"/>
    </source>
</evidence>
<feature type="transmembrane region" description="Helical" evidence="6">
    <location>
        <begin position="363"/>
        <end position="386"/>
    </location>
</feature>
<evidence type="ECO:0000256" key="3">
    <source>
        <dbReference type="ARBA" id="ARBA00022692"/>
    </source>
</evidence>
<comment type="subcellular location">
    <subcellularLocation>
        <location evidence="1">Membrane</location>
        <topology evidence="1">Multi-pass membrane protein</topology>
    </subcellularLocation>
</comment>
<evidence type="ECO:0000313" key="8">
    <source>
        <dbReference type="Proteomes" id="UP001165044"/>
    </source>
</evidence>
<gene>
    <name evidence="7" type="ORF">GETHED_00800</name>
</gene>
<keyword evidence="2" id="KW-0813">Transport</keyword>
<feature type="transmembrane region" description="Helical" evidence="6">
    <location>
        <begin position="81"/>
        <end position="101"/>
    </location>
</feature>
<feature type="transmembrane region" description="Helical" evidence="6">
    <location>
        <begin position="236"/>
        <end position="257"/>
    </location>
</feature>
<feature type="transmembrane region" description="Helical" evidence="6">
    <location>
        <begin position="591"/>
        <end position="611"/>
    </location>
</feature>
<feature type="transmembrane region" description="Helical" evidence="6">
    <location>
        <begin position="668"/>
        <end position="684"/>
    </location>
</feature>
<feature type="transmembrane region" description="Helical" evidence="6">
    <location>
        <begin position="14"/>
        <end position="36"/>
    </location>
</feature>
<dbReference type="NCBIfam" id="TIGR00728">
    <property type="entry name" value="OPT_sfam"/>
    <property type="match status" value="1"/>
</dbReference>
<dbReference type="PANTHER" id="PTHR31645:SF0">
    <property type="entry name" value="OLIGOPEPTIDE TRANSPORTER YGL114W-RELATED"/>
    <property type="match status" value="1"/>
</dbReference>
<feature type="transmembrane region" description="Helical" evidence="6">
    <location>
        <begin position="631"/>
        <end position="656"/>
    </location>
</feature>
<comment type="caution">
    <text evidence="7">The sequence shown here is derived from an EMBL/GenBank/DDBJ whole genome shotgun (WGS) entry which is preliminary data.</text>
</comment>